<proteinExistence type="predicted"/>
<dbReference type="SMART" id="SM00060">
    <property type="entry name" value="FN3"/>
    <property type="match status" value="1"/>
</dbReference>
<feature type="non-terminal residue" evidence="2">
    <location>
        <position position="1"/>
    </location>
</feature>
<feature type="non-terminal residue" evidence="2">
    <location>
        <position position="150"/>
    </location>
</feature>
<gene>
    <name evidence="2" type="ORF">PCOR1329_LOCUS31821</name>
</gene>
<protein>
    <recommendedName>
        <fullName evidence="1">Fibronectin type-III domain-containing protein</fullName>
    </recommendedName>
</protein>
<name>A0ABN9SR41_9DINO</name>
<dbReference type="PROSITE" id="PS50853">
    <property type="entry name" value="FN3"/>
    <property type="match status" value="1"/>
</dbReference>
<accession>A0ABN9SR41</accession>
<dbReference type="InterPro" id="IPR036116">
    <property type="entry name" value="FN3_sf"/>
</dbReference>
<reference evidence="2" key="1">
    <citation type="submission" date="2023-10" db="EMBL/GenBank/DDBJ databases">
        <authorList>
            <person name="Chen Y."/>
            <person name="Shah S."/>
            <person name="Dougan E. K."/>
            <person name="Thang M."/>
            <person name="Chan C."/>
        </authorList>
    </citation>
    <scope>NUCLEOTIDE SEQUENCE [LARGE SCALE GENOMIC DNA]</scope>
</reference>
<sequence>VNYIGAGVVSPRSSPMRAGSFPASPGVPEITSRTLTSANLRWSAPASLGAGIDTYRLFMSGPDDGGFFEEVYSGPDISFTKAALTPGMVYQFRVSAVNVIGEGPPSAVRQASACGGGGASARRERAGARSRAPIAWPRRCMWALTLLLGS</sequence>
<dbReference type="Proteomes" id="UP001189429">
    <property type="component" value="Unassembled WGS sequence"/>
</dbReference>
<keyword evidence="3" id="KW-1185">Reference proteome</keyword>
<dbReference type="EMBL" id="CAUYUJ010012669">
    <property type="protein sequence ID" value="CAK0834386.1"/>
    <property type="molecule type" value="Genomic_DNA"/>
</dbReference>
<dbReference type="Gene3D" id="2.60.40.10">
    <property type="entry name" value="Immunoglobulins"/>
    <property type="match status" value="1"/>
</dbReference>
<dbReference type="CDD" id="cd00063">
    <property type="entry name" value="FN3"/>
    <property type="match status" value="1"/>
</dbReference>
<evidence type="ECO:0000259" key="1">
    <source>
        <dbReference type="PROSITE" id="PS50853"/>
    </source>
</evidence>
<comment type="caution">
    <text evidence="2">The sequence shown here is derived from an EMBL/GenBank/DDBJ whole genome shotgun (WGS) entry which is preliminary data.</text>
</comment>
<feature type="domain" description="Fibronectin type-III" evidence="1">
    <location>
        <begin position="24"/>
        <end position="116"/>
    </location>
</feature>
<dbReference type="Pfam" id="PF00041">
    <property type="entry name" value="fn3"/>
    <property type="match status" value="1"/>
</dbReference>
<dbReference type="SUPFAM" id="SSF49265">
    <property type="entry name" value="Fibronectin type III"/>
    <property type="match status" value="1"/>
</dbReference>
<organism evidence="2 3">
    <name type="scientific">Prorocentrum cordatum</name>
    <dbReference type="NCBI Taxonomy" id="2364126"/>
    <lineage>
        <taxon>Eukaryota</taxon>
        <taxon>Sar</taxon>
        <taxon>Alveolata</taxon>
        <taxon>Dinophyceae</taxon>
        <taxon>Prorocentrales</taxon>
        <taxon>Prorocentraceae</taxon>
        <taxon>Prorocentrum</taxon>
    </lineage>
</organism>
<dbReference type="InterPro" id="IPR013783">
    <property type="entry name" value="Ig-like_fold"/>
</dbReference>
<evidence type="ECO:0000313" key="2">
    <source>
        <dbReference type="EMBL" id="CAK0834386.1"/>
    </source>
</evidence>
<evidence type="ECO:0000313" key="3">
    <source>
        <dbReference type="Proteomes" id="UP001189429"/>
    </source>
</evidence>
<dbReference type="InterPro" id="IPR003961">
    <property type="entry name" value="FN3_dom"/>
</dbReference>